<name>D8PZ08_SCHCM</name>
<protein>
    <recommendedName>
        <fullName evidence="9">HAT C-terminal dimerisation domain-containing protein</fullName>
    </recommendedName>
</protein>
<dbReference type="GeneID" id="9585306"/>
<keyword evidence="3" id="KW-0863">Zinc-finger</keyword>
<dbReference type="InterPro" id="IPR052035">
    <property type="entry name" value="ZnF_BED_domain_contain"/>
</dbReference>
<dbReference type="GO" id="GO:0005634">
    <property type="term" value="C:nucleus"/>
    <property type="evidence" value="ECO:0007669"/>
    <property type="project" value="UniProtKB-SubCell"/>
</dbReference>
<dbReference type="GO" id="GO:0008270">
    <property type="term" value="F:zinc ion binding"/>
    <property type="evidence" value="ECO:0007669"/>
    <property type="project" value="UniProtKB-KW"/>
</dbReference>
<dbReference type="Proteomes" id="UP000007431">
    <property type="component" value="Unassembled WGS sequence"/>
</dbReference>
<sequence length="71" mass="8275">LLYLRMGKISDNELPHRTKIADLVIQRFKAKYNEMQNEIRESLGRVACTTDIWSSVNRTGYMAVTAHYISR</sequence>
<reference evidence="6 8" key="1">
    <citation type="journal article" date="2010" name="Nat. Biotechnol.">
        <title>Genome sequence of the model mushroom Schizophyllum commune.</title>
        <authorList>
            <person name="Ohm R.A."/>
            <person name="de Jong J.F."/>
            <person name="Lugones L.G."/>
            <person name="Aerts A."/>
            <person name="Kothe E."/>
            <person name="Stajich J.E."/>
            <person name="de Vries R.P."/>
            <person name="Record E."/>
            <person name="Levasseur A."/>
            <person name="Baker S.E."/>
            <person name="Bartholomew K.A."/>
            <person name="Coutinho P.M."/>
            <person name="Erdmann S."/>
            <person name="Fowler T.J."/>
            <person name="Gathman A.C."/>
            <person name="Lombard V."/>
            <person name="Henrissat B."/>
            <person name="Knabe N."/>
            <person name="Kuees U."/>
            <person name="Lilly W.W."/>
            <person name="Lindquist E."/>
            <person name="Lucas S."/>
            <person name="Magnuson J.K."/>
            <person name="Piumi F."/>
            <person name="Raudaskoski M."/>
            <person name="Salamov A."/>
            <person name="Schmutz J."/>
            <person name="Schwarze F.W.M.R."/>
            <person name="vanKuyk P.A."/>
            <person name="Horton J.S."/>
            <person name="Grigoriev I.V."/>
            <person name="Woesten H.A.B."/>
        </authorList>
    </citation>
    <scope>NUCLEOTIDE SEQUENCE [LARGE SCALE GENOMIC DNA]</scope>
    <source>
        <strain evidence="6">H4-8</strain>
        <strain evidence="8">H4-8 / FGSC 9210</strain>
    </source>
</reference>
<dbReference type="OMA" id="AHHCHED"/>
<dbReference type="KEGG" id="scm:SCHCO_02441280"/>
<comment type="subcellular location">
    <subcellularLocation>
        <location evidence="1">Nucleus</location>
    </subcellularLocation>
</comment>
<keyword evidence="8" id="KW-1185">Reference proteome</keyword>
<evidence type="ECO:0000313" key="6">
    <source>
        <dbReference type="EMBL" id="EFI99347.1"/>
    </source>
</evidence>
<dbReference type="PANTHER" id="PTHR46481:SF10">
    <property type="entry name" value="ZINC FINGER BED DOMAIN-CONTAINING PROTEIN 39"/>
    <property type="match status" value="1"/>
</dbReference>
<evidence type="ECO:0000256" key="2">
    <source>
        <dbReference type="ARBA" id="ARBA00022723"/>
    </source>
</evidence>
<gene>
    <name evidence="7" type="ORF">SCHCODRAFT_36081</name>
    <name evidence="6" type="ORF">SCHCODRAFT_39568</name>
</gene>
<evidence type="ECO:0000313" key="7">
    <source>
        <dbReference type="EMBL" id="EFI99356.1"/>
    </source>
</evidence>
<evidence type="ECO:0000256" key="3">
    <source>
        <dbReference type="ARBA" id="ARBA00022771"/>
    </source>
</evidence>
<keyword evidence="2" id="KW-0479">Metal-binding</keyword>
<feature type="non-terminal residue" evidence="6">
    <location>
        <position position="1"/>
    </location>
</feature>
<organism evidence="8">
    <name type="scientific">Schizophyllum commune (strain H4-8 / FGSC 9210)</name>
    <name type="common">Split gill fungus</name>
    <dbReference type="NCBI Taxonomy" id="578458"/>
    <lineage>
        <taxon>Eukaryota</taxon>
        <taxon>Fungi</taxon>
        <taxon>Dikarya</taxon>
        <taxon>Basidiomycota</taxon>
        <taxon>Agaricomycotina</taxon>
        <taxon>Agaricomycetes</taxon>
        <taxon>Agaricomycetidae</taxon>
        <taxon>Agaricales</taxon>
        <taxon>Schizophyllaceae</taxon>
        <taxon>Schizophyllum</taxon>
    </lineage>
</organism>
<accession>D8PZ08</accession>
<evidence type="ECO:0000256" key="1">
    <source>
        <dbReference type="ARBA" id="ARBA00004123"/>
    </source>
</evidence>
<evidence type="ECO:0000256" key="4">
    <source>
        <dbReference type="ARBA" id="ARBA00022833"/>
    </source>
</evidence>
<dbReference type="EMBL" id="GL377304">
    <property type="protein sequence ID" value="EFI99356.1"/>
    <property type="molecule type" value="Genomic_DNA"/>
</dbReference>
<keyword evidence="4" id="KW-0862">Zinc</keyword>
<dbReference type="PANTHER" id="PTHR46481">
    <property type="entry name" value="ZINC FINGER BED DOMAIN-CONTAINING PROTEIN 4"/>
    <property type="match status" value="1"/>
</dbReference>
<dbReference type="OrthoDB" id="1607513at2759"/>
<evidence type="ECO:0000313" key="8">
    <source>
        <dbReference type="Proteomes" id="UP000007431"/>
    </source>
</evidence>
<dbReference type="HOGENOM" id="CLU_155624_2_0_1"/>
<feature type="non-terminal residue" evidence="6">
    <location>
        <position position="71"/>
    </location>
</feature>
<dbReference type="VEuPathDB" id="FungiDB:SCHCODRAFT_02441280"/>
<dbReference type="eggNOG" id="ENOG502RBQJ">
    <property type="taxonomic scope" value="Eukaryota"/>
</dbReference>
<dbReference type="GeneID" id="9585297"/>
<dbReference type="AlphaFoldDB" id="D8PZ08"/>
<dbReference type="VEuPathDB" id="FungiDB:SCHCODRAFT_02440073"/>
<keyword evidence="5" id="KW-0539">Nucleus</keyword>
<evidence type="ECO:0008006" key="9">
    <source>
        <dbReference type="Google" id="ProtNLM"/>
    </source>
</evidence>
<proteinExistence type="predicted"/>
<dbReference type="KEGG" id="scm:SCHCO_02440073"/>
<evidence type="ECO:0000256" key="5">
    <source>
        <dbReference type="ARBA" id="ARBA00023242"/>
    </source>
</evidence>
<dbReference type="RefSeq" id="XP_003034259.1">
    <property type="nucleotide sequence ID" value="XM_003034213.1"/>
</dbReference>
<dbReference type="EMBL" id="GL377304">
    <property type="protein sequence ID" value="EFI99347.1"/>
    <property type="molecule type" value="Genomic_DNA"/>
</dbReference>
<dbReference type="RefSeq" id="XP_003034250.1">
    <property type="nucleotide sequence ID" value="XM_003034204.1"/>
</dbReference>